<dbReference type="GO" id="GO:0006351">
    <property type="term" value="P:DNA-templated transcription"/>
    <property type="evidence" value="ECO:0007669"/>
    <property type="project" value="InterPro"/>
</dbReference>
<evidence type="ECO:0000313" key="32">
    <source>
        <dbReference type="EMBL" id="QRC47041.1"/>
    </source>
</evidence>
<evidence type="ECO:0000256" key="17">
    <source>
        <dbReference type="ARBA" id="ARBA00022870"/>
    </source>
</evidence>
<dbReference type="PANTHER" id="PTHR43788">
    <property type="entry name" value="DNA2/NAM7 HELICASE FAMILY MEMBER"/>
    <property type="match status" value="1"/>
</dbReference>
<dbReference type="SUPFAM" id="SSF142877">
    <property type="entry name" value="EndoU-like"/>
    <property type="match status" value="1"/>
</dbReference>
<keyword evidence="11 25" id="KW-0255">Endonuclease</keyword>
<keyword evidence="7 24" id="KW-0540">Nuclease</keyword>
<evidence type="ECO:0000256" key="3">
    <source>
        <dbReference type="ARBA" id="ARBA00022484"/>
    </source>
</evidence>
<evidence type="ECO:0000256" key="16">
    <source>
        <dbReference type="ARBA" id="ARBA00022840"/>
    </source>
</evidence>
<dbReference type="GO" id="GO:0008270">
    <property type="term" value="F:zinc ion binding"/>
    <property type="evidence" value="ECO:0007669"/>
    <property type="project" value="UniProtKB-KW"/>
</dbReference>
<keyword evidence="9" id="KW-0547">Nucleotide-binding</keyword>
<evidence type="ECO:0000259" key="31">
    <source>
        <dbReference type="PROSITE" id="PS51958"/>
    </source>
</evidence>
<evidence type="ECO:0000256" key="9">
    <source>
        <dbReference type="ARBA" id="ARBA00022741"/>
    </source>
</evidence>
<feature type="domain" description="RdRp catalytic" evidence="26">
    <location>
        <begin position="534"/>
        <end position="686"/>
    </location>
</feature>
<feature type="domain" description="ExoN" evidence="30">
    <location>
        <begin position="1417"/>
        <end position="1630"/>
    </location>
</feature>
<dbReference type="Pfam" id="PF01443">
    <property type="entry name" value="Viral_helicase1"/>
    <property type="match status" value="1"/>
</dbReference>
<keyword evidence="17" id="KW-1043">Host membrane</keyword>
<keyword evidence="24" id="KW-0269">Exonuclease</keyword>
<evidence type="ECO:0000256" key="7">
    <source>
        <dbReference type="ARBA" id="ARBA00022722"/>
    </source>
</evidence>
<dbReference type="InterPro" id="IPR027352">
    <property type="entry name" value="NSP13_ZBD_CoV-like"/>
</dbReference>
<dbReference type="InterPro" id="IPR044336">
    <property type="entry name" value="SF1_Hel_ZBD_tv"/>
</dbReference>
<dbReference type="InterPro" id="IPR001205">
    <property type="entry name" value="RNA-dir_pol_C"/>
</dbReference>
<dbReference type="Proteomes" id="UP000830816">
    <property type="component" value="Segment"/>
</dbReference>
<feature type="active site" evidence="25">
    <location>
        <position position="1930"/>
    </location>
</feature>
<dbReference type="EMBL" id="MT997159">
    <property type="protein sequence ID" value="QRC47041.1"/>
    <property type="molecule type" value="Viral_cRNA"/>
</dbReference>
<dbReference type="PROSITE" id="PS51947">
    <property type="entry name" value="NIRAN"/>
    <property type="match status" value="1"/>
</dbReference>
<keyword evidence="14" id="KW-0347">Helicase</keyword>
<dbReference type="GO" id="GO:0039694">
    <property type="term" value="P:viral RNA genome replication"/>
    <property type="evidence" value="ECO:0007669"/>
    <property type="project" value="InterPro"/>
</dbReference>
<keyword evidence="16" id="KW-0067">ATP-binding</keyword>
<dbReference type="GO" id="GO:0003968">
    <property type="term" value="F:RNA-directed RNA polymerase activity"/>
    <property type="evidence" value="ECO:0007669"/>
    <property type="project" value="UniProtKB-KW"/>
</dbReference>
<keyword evidence="4" id="KW-0808">Transferase</keyword>
<dbReference type="PANTHER" id="PTHR43788:SF6">
    <property type="entry name" value="DNA HELICASE B"/>
    <property type="match status" value="1"/>
</dbReference>
<dbReference type="KEGG" id="vg:80539522"/>
<feature type="active site" evidence="24">
    <location>
        <position position="1609"/>
    </location>
</feature>
<protein>
    <recommendedName>
        <fullName evidence="2">Replicase polyprotein 1ab</fullName>
    </recommendedName>
    <alternativeName>
        <fullName evidence="21">ORF1ab polyprotein</fullName>
    </alternativeName>
</protein>
<dbReference type="Pfam" id="PF06460">
    <property type="entry name" value="CoV_Methyltr_2"/>
    <property type="match status" value="1"/>
</dbReference>
<comment type="catalytic activity">
    <reaction evidence="23">
        <text>ATP + H2O = ADP + phosphate + H(+)</text>
        <dbReference type="Rhea" id="RHEA:13065"/>
        <dbReference type="ChEBI" id="CHEBI:15377"/>
        <dbReference type="ChEBI" id="CHEBI:15378"/>
        <dbReference type="ChEBI" id="CHEBI:30616"/>
        <dbReference type="ChEBI" id="CHEBI:43474"/>
        <dbReference type="ChEBI" id="CHEBI:456216"/>
        <dbReference type="EC" id="3.6.4.12"/>
    </reaction>
</comment>
<dbReference type="Pfam" id="PF00680">
    <property type="entry name" value="RdRP_1"/>
    <property type="match status" value="1"/>
</dbReference>
<dbReference type="GO" id="GO:0005524">
    <property type="term" value="F:ATP binding"/>
    <property type="evidence" value="ECO:0007669"/>
    <property type="project" value="UniProtKB-KW"/>
</dbReference>
<feature type="active site" evidence="25">
    <location>
        <position position="1947"/>
    </location>
</feature>
<evidence type="ECO:0000256" key="21">
    <source>
        <dbReference type="ARBA" id="ARBA00029611"/>
    </source>
</evidence>
<feature type="active site" evidence="24">
    <location>
        <position position="1536"/>
    </location>
</feature>
<feature type="domain" description="CV ZBD" evidence="27">
    <location>
        <begin position="855"/>
        <end position="972"/>
    </location>
</feature>
<dbReference type="GO" id="GO:0075523">
    <property type="term" value="P:viral translational frameshifting"/>
    <property type="evidence" value="ECO:0007669"/>
    <property type="project" value="UniProtKB-KW"/>
</dbReference>
<dbReference type="GO" id="GO:0003724">
    <property type="term" value="F:RNA helicase activity"/>
    <property type="evidence" value="ECO:0007669"/>
    <property type="project" value="UniProtKB-EC"/>
</dbReference>
<sequence>MVHLILQDPKIPYVEHLPSTIDSEGETHWVFVNSFDCGIKKLQKMNTVRILINNVPWLLKVIPKDDLAQEMACYDLYKNEIDMPVHKVVYTSNGVGLLLRGPVTSQSLGDLVYSHFANNDKTAPPIPDKGDKEQAQRVRLELANKLRPAFPGLNKLRKWCLKCDPRLPITLDNIDLCGRYMDFGDINTGSHNIDIALSDFMRLWSLTEEVPPDYTKEWFPVNHNFVDLSWFEKVAAINNNLLHAPTVATELFVDTDTGLTSQYFNNITGHYTIDTQALDDVSPFCKNLFYLQDPGLRWRKPVLNVSERIECMSATAAQRGGSCVSNVHAVYYNEEAHDFFQKHLGDGFMNEIFGYTYFQGDQGDTLADLMLYDYQGKLFLQPHTLKFLYYRTLKDFGCCATDKRYTNLDCTPRNSSLGPSHPTLVSIKQKKIYEAAPDNFIEELVDLSAKSPLIFTTKVIQKFALTAKPRARTVAACSMFSSSLFRALHKPVTANFVIQAQNPLSNIHHCIGVTKFHHGFHNYFVSRHGNIDDWHIFGSDYTKCDRSFPLVLRAAAAALLFELGGWEPNNYHFTNEVHAFMLDIVECNEGLFNKPGGTSSGDATTAFANTLYNHMVHLLVQLQTIISSPIDKKHYPLEVAAVQGWSTGDFSSYDSLLDIYNSKSYKFNFLSDDSFILTSKDDPTLPKIYNKVNFSRKLETIIHTTVDEDKAWEADGHLHEFCSSEVRLVNGILQYIPSKARMIATLVINSQLYPLDMEIVRCAAILAECAIYSSVDPMFWSVLVAYLHHLIDKSINLYSTSFLPAVMEDEKFYKALIAPKTSDGESAEDILNVFFEDKEMRDGYFQQSSKETVSAYKQCYTCQNPTISVCEHCPVPYPLCAFCAYDHFMDCGHGTTHLPKCQFAGCTEFPEPNTMFYCMVGCGFETRCIHHKTEFSIPFIDDLNKSFKIPLSQQCVRLPSNVGAISKNITNFADETLFQWDFSRSESYNLTKLLHESNLLDRFNEENEEILTYSIQSAEANTICIEGCRYGPTTYAYILDDNGKQKQTCTLDPIGGNCYTVSTVDGSKIFTKYSHIVRTSHAPNVIYPREFDRLRNAEFILGPPGTGKTTFFINNHFSRANEFNKVVYTAPTHRLIQDMDDALESNSDVTVMKSKLNNREYKHPTNDPSKSIHLATTNVVRPTKGCVLLIDECSLLTPKTLLEAVMKTQPSKIVIVGDPFQLAPVTPLKQFSWQYDSFYLRQIINAQNQSVLKTCYRCPSEIFNTFAGAYVRKGIEISAHKAGGFVEKVTIPSRGVTVNSEVEKFLQDAFSKVGPDGIIITNYRDVVIGGSRIGINNIITIDSAQGITQKNVAVFILGQTGFTKVVNRLIVALSRATTSLYIYANQEMHEYMASNLAIAPANYVIPQADLTRKSHLSEVSIYEVADYIDASGVCDIEFYHVKHAGLPNFLGCGEINILTSRQATFYLRPFYNRDGVYECPTDQQICVSKPWRYMMRFLPNQNQSKVYLNTLCHFVRETTDLERHGFIFVLFNGRSDIGALADMTFPAACCQKCDKPARFESDRGPFCQIHAKSETLIGFAGASVFNITSRVNLSSKHNEICGKFHGEAHSANVDVTMTACLLKHQIGSMLHNMSVPRVYKKLQDKEFVFQKVGFSLNDKNNRLYGDAIFVKTETGLGVLSKHRDPQLMPPPCNTNHSSDYEPKYLHKLDIQYSCHPVSDHYICTNCITFYKSFMQLQRSMRELGYEYEPEVWLHLTPREKQLKLSAEVFNTPTGWKVRLGGDSGRYYDFFQSLDLTIRRANFESDLPLPIKEVLIGLHITCSVGVSHNYLPCKLETELESWDTPITTKLIPNFNGVQYVVSRGVGSSTASFTVGLSEHVFTNKDQVARYKLSKFSNGQPVDMEETLFSTGRLYNRAKWLFGDEWDVENVHIELGEYSLDSTKIGGMHMFPKAFMKDDIQYDLHKVGQTPIYHATVIAEGGVKTYDSLIDVHSTLFINKIKQMIDNNTISKKSTILIDYQPIPVMIWASNGELKTAYLQSHAHGPDDAFISKSARTSSTFTGYRIHHPSLAPSKLINDQLVPIKLDDEMRCVYMKDDIVKQPKNISKYVNICNFINDCIYLPSSASCFHVGASSSASYDYIPVGAVVLEQFFTGRVTHFDIQQINNCNGYFKVAPNMGGFPPNDRKYDIIISDVYYNPDPNGPAQDNTQLLLWYINNILNMGGSIIWKTTRYSTITSIQHIARSFGKLVFFTTTSNSSSSEMFVAFIHKCNNNLIQQKLTPDPMPILAHMFANRLVHPVVEREYSLNLDCKLKPRPCLRVPTYMMDRVSEENWKRGGFIEQ</sequence>
<evidence type="ECO:0000259" key="30">
    <source>
        <dbReference type="PROSITE" id="PS51953"/>
    </source>
</evidence>
<evidence type="ECO:0000256" key="18">
    <source>
        <dbReference type="ARBA" id="ARBA00022953"/>
    </source>
</evidence>
<dbReference type="InterPro" id="IPR027417">
    <property type="entry name" value="P-loop_NTPase"/>
</dbReference>
<evidence type="ECO:0000256" key="22">
    <source>
        <dbReference type="ARBA" id="ARBA00047984"/>
    </source>
</evidence>
<keyword evidence="10" id="KW-0688">Ribosomal frameshifting</keyword>
<dbReference type="InterPro" id="IPR007094">
    <property type="entry name" value="RNA-dir_pol_PSvirus"/>
</dbReference>
<keyword evidence="8" id="KW-0479">Metal-binding</keyword>
<evidence type="ECO:0000256" key="15">
    <source>
        <dbReference type="ARBA" id="ARBA00022833"/>
    </source>
</evidence>
<dbReference type="InterPro" id="IPR037227">
    <property type="entry name" value="EndoU-like"/>
</dbReference>
<name>A0AAE7P881_9NIDO</name>
<feature type="domain" description="(+)RNA virus helicase C-terminal" evidence="28">
    <location>
        <begin position="1076"/>
        <end position="1419"/>
    </location>
</feature>
<feature type="domain" description="NiRAN" evidence="29">
    <location>
        <begin position="1"/>
        <end position="228"/>
    </location>
</feature>
<dbReference type="SUPFAM" id="SSF56672">
    <property type="entry name" value="DNA/RNA polymerases"/>
    <property type="match status" value="1"/>
</dbReference>
<dbReference type="InterPro" id="IPR043609">
    <property type="entry name" value="NendoU_nidovirus"/>
</dbReference>
<comment type="subcellular location">
    <subcellularLocation>
        <location evidence="1">Host membrane</location>
        <topology evidence="1">Multi-pass membrane protein</topology>
    </subcellularLocation>
</comment>
<evidence type="ECO:0000256" key="8">
    <source>
        <dbReference type="ARBA" id="ARBA00022723"/>
    </source>
</evidence>
<evidence type="ECO:0000256" key="4">
    <source>
        <dbReference type="ARBA" id="ARBA00022679"/>
    </source>
</evidence>
<keyword evidence="12" id="KW-0863">Zinc-finger</keyword>
<dbReference type="GO" id="GO:0000175">
    <property type="term" value="F:3'-5'-RNA exonuclease activity"/>
    <property type="evidence" value="ECO:0007669"/>
    <property type="project" value="InterPro"/>
</dbReference>
<dbReference type="InterPro" id="IPR044863">
    <property type="entry name" value="NIRAN"/>
</dbReference>
<dbReference type="PROSITE" id="PS51653">
    <property type="entry name" value="CV_ZBD"/>
    <property type="match status" value="1"/>
</dbReference>
<keyword evidence="5" id="KW-0812">Transmembrane</keyword>
<reference evidence="32" key="1">
    <citation type="journal article" date="2020" name="Viruses">
        <title>Serpentovirus (Nidovirus) and Orthoreovirus Coinfection in Captive Veiled Chameleons (Chamaeleo calyptratus) with Respiratory Disease.</title>
        <authorList>
            <person name="Hoon-Hanks L.L."/>
            <person name="Stohr A.C."/>
            <person name="Anderson A.J."/>
            <person name="Evans D.E."/>
            <person name="Nevarez J.G."/>
            <person name="Diaz R.E."/>
            <person name="Rodgers C.P."/>
            <person name="Cross S.T."/>
            <person name="Steiner H.R."/>
            <person name="Parker R.R."/>
            <person name="Stenglein M.D."/>
        </authorList>
    </citation>
    <scope>NUCLEOTIDE SEQUENCE</scope>
    <source>
        <strain evidence="32">B</strain>
    </source>
</reference>
<keyword evidence="15" id="KW-0862">Zinc</keyword>
<feature type="active site" evidence="24">
    <location>
        <position position="1435"/>
    </location>
</feature>
<dbReference type="GO" id="GO:0033644">
    <property type="term" value="C:host cell membrane"/>
    <property type="evidence" value="ECO:0007669"/>
    <property type="project" value="UniProtKB-SubCell"/>
</dbReference>
<dbReference type="Gene3D" id="3.40.50.300">
    <property type="entry name" value="P-loop containing nucleotide triphosphate hydrolases"/>
    <property type="match status" value="2"/>
</dbReference>
<dbReference type="InterPro" id="IPR009461">
    <property type="entry name" value="NSP16_CoV-like"/>
</dbReference>
<dbReference type="InterPro" id="IPR027351">
    <property type="entry name" value="(+)RNA_virus_helicase_core_dom"/>
</dbReference>
<keyword evidence="13 25" id="KW-0378">Hydrolase</keyword>
<evidence type="ECO:0000256" key="13">
    <source>
        <dbReference type="ARBA" id="ARBA00022801"/>
    </source>
</evidence>
<keyword evidence="6" id="KW-0548">Nucleotidyltransferase</keyword>
<dbReference type="InterPro" id="IPR029063">
    <property type="entry name" value="SAM-dependent_MTases_sf"/>
</dbReference>
<dbReference type="GO" id="GO:0003723">
    <property type="term" value="F:RNA binding"/>
    <property type="evidence" value="ECO:0007669"/>
    <property type="project" value="InterPro"/>
</dbReference>
<gene>
    <name evidence="32" type="primary">ORF1B</name>
</gene>
<dbReference type="PROSITE" id="PS51958">
    <property type="entry name" value="NENDOU"/>
    <property type="match status" value="1"/>
</dbReference>
<feature type="active site" evidence="25">
    <location>
        <position position="1982"/>
    </location>
</feature>
<evidence type="ECO:0000256" key="25">
    <source>
        <dbReference type="PROSITE-ProRule" id="PRU01303"/>
    </source>
</evidence>
<feature type="active site" evidence="24">
    <location>
        <position position="1437"/>
    </location>
</feature>
<dbReference type="InterPro" id="IPR050534">
    <property type="entry name" value="Coronavir_polyprotein_1ab"/>
</dbReference>
<dbReference type="RefSeq" id="YP_010800870.1">
    <property type="nucleotide sequence ID" value="NC_076911.1"/>
</dbReference>
<evidence type="ECO:0000256" key="5">
    <source>
        <dbReference type="ARBA" id="ARBA00022692"/>
    </source>
</evidence>
<dbReference type="PROSITE" id="PS51657">
    <property type="entry name" value="PSRV_HELICASE"/>
    <property type="match status" value="1"/>
</dbReference>
<dbReference type="PROSITE" id="PS50507">
    <property type="entry name" value="RDRP_SSRNA_POS"/>
    <property type="match status" value="1"/>
</dbReference>
<evidence type="ECO:0000256" key="23">
    <source>
        <dbReference type="ARBA" id="ARBA00047995"/>
    </source>
</evidence>
<evidence type="ECO:0000256" key="10">
    <source>
        <dbReference type="ARBA" id="ARBA00022758"/>
    </source>
</evidence>
<evidence type="ECO:0000256" key="20">
    <source>
        <dbReference type="ARBA" id="ARBA00023136"/>
    </source>
</evidence>
<feature type="domain" description="NendoU" evidence="31">
    <location>
        <begin position="1902"/>
        <end position="2037"/>
    </location>
</feature>
<evidence type="ECO:0000259" key="28">
    <source>
        <dbReference type="PROSITE" id="PS51657"/>
    </source>
</evidence>
<dbReference type="PROSITE" id="PS51953">
    <property type="entry name" value="NIV_EXON"/>
    <property type="match status" value="1"/>
</dbReference>
<evidence type="ECO:0000256" key="11">
    <source>
        <dbReference type="ARBA" id="ARBA00022759"/>
    </source>
</evidence>
<dbReference type="Pfam" id="PF19215">
    <property type="entry name" value="CoV_NSP15_C"/>
    <property type="match status" value="1"/>
</dbReference>
<evidence type="ECO:0000313" key="33">
    <source>
        <dbReference type="Proteomes" id="UP000830816"/>
    </source>
</evidence>
<accession>A0AAE7P881</accession>
<evidence type="ECO:0000259" key="27">
    <source>
        <dbReference type="PROSITE" id="PS51653"/>
    </source>
</evidence>
<dbReference type="GO" id="GO:0004519">
    <property type="term" value="F:endonuclease activity"/>
    <property type="evidence" value="ECO:0007669"/>
    <property type="project" value="UniProtKB-UniRule"/>
</dbReference>
<evidence type="ECO:0000259" key="29">
    <source>
        <dbReference type="PROSITE" id="PS51947"/>
    </source>
</evidence>
<evidence type="ECO:0000256" key="12">
    <source>
        <dbReference type="ARBA" id="ARBA00022771"/>
    </source>
</evidence>
<organism evidence="32 33">
    <name type="scientific">Veiled chameleon serpentovirus B</name>
    <dbReference type="NCBI Taxonomy" id="2806430"/>
    <lineage>
        <taxon>Viruses</taxon>
        <taxon>Riboviria</taxon>
        <taxon>Orthornavirae</taxon>
        <taxon>Pisuviricota</taxon>
        <taxon>Pisoniviricetes</taxon>
        <taxon>Nidovirales</taxon>
        <taxon>Tornidovirineae</taxon>
        <taxon>Tobaniviridae</taxon>
        <taxon>Serpentovirinae</taxon>
        <taxon>Vebetovirus</taxon>
        <taxon>Chabetovirus</taxon>
        <taxon>Vebetovirus paba</taxon>
    </lineage>
</organism>
<keyword evidence="19" id="KW-1133">Transmembrane helix</keyword>
<keyword evidence="3" id="KW-0696">RNA-directed RNA polymerase</keyword>
<dbReference type="Gene3D" id="3.40.50.150">
    <property type="entry name" value="Vaccinia Virus protein VP39"/>
    <property type="match status" value="1"/>
</dbReference>
<evidence type="ECO:0000256" key="19">
    <source>
        <dbReference type="ARBA" id="ARBA00022989"/>
    </source>
</evidence>
<keyword evidence="18" id="KW-0693">Viral RNA replication</keyword>
<evidence type="ECO:0000256" key="1">
    <source>
        <dbReference type="ARBA" id="ARBA00004301"/>
    </source>
</evidence>
<keyword evidence="20" id="KW-0472">Membrane</keyword>
<evidence type="ECO:0000259" key="26">
    <source>
        <dbReference type="PROSITE" id="PS50507"/>
    </source>
</evidence>
<evidence type="ECO:0000256" key="6">
    <source>
        <dbReference type="ARBA" id="ARBA00022695"/>
    </source>
</evidence>
<dbReference type="InterPro" id="IPR046436">
    <property type="entry name" value="NIV_EXON"/>
</dbReference>
<dbReference type="SUPFAM" id="SSF52540">
    <property type="entry name" value="P-loop containing nucleoside triphosphate hydrolases"/>
    <property type="match status" value="2"/>
</dbReference>
<dbReference type="CDD" id="cd21403">
    <property type="entry name" value="ZBD_tv_SF1_Hel-like"/>
    <property type="match status" value="1"/>
</dbReference>
<dbReference type="InterPro" id="IPR043502">
    <property type="entry name" value="DNA/RNA_pol_sf"/>
</dbReference>
<evidence type="ECO:0000256" key="14">
    <source>
        <dbReference type="ARBA" id="ARBA00022806"/>
    </source>
</evidence>
<dbReference type="GO" id="GO:0003678">
    <property type="term" value="F:DNA helicase activity"/>
    <property type="evidence" value="ECO:0007669"/>
    <property type="project" value="UniProtKB-EC"/>
</dbReference>
<feature type="active site" evidence="24">
    <location>
        <position position="1614"/>
    </location>
</feature>
<proteinExistence type="predicted"/>
<keyword evidence="33" id="KW-1185">Reference proteome</keyword>
<dbReference type="GeneID" id="80539522"/>
<comment type="catalytic activity">
    <reaction evidence="22">
        <text>ATP + H2O = ADP + phosphate + H(+)</text>
        <dbReference type="Rhea" id="RHEA:13065"/>
        <dbReference type="ChEBI" id="CHEBI:15377"/>
        <dbReference type="ChEBI" id="CHEBI:15378"/>
        <dbReference type="ChEBI" id="CHEBI:30616"/>
        <dbReference type="ChEBI" id="CHEBI:43474"/>
        <dbReference type="ChEBI" id="CHEBI:456216"/>
        <dbReference type="EC" id="3.6.4.13"/>
    </reaction>
</comment>
<evidence type="ECO:0000256" key="2">
    <source>
        <dbReference type="ARBA" id="ARBA00022087"/>
    </source>
</evidence>
<evidence type="ECO:0000256" key="24">
    <source>
        <dbReference type="PROSITE-ProRule" id="PRU01298"/>
    </source>
</evidence>